<dbReference type="AlphaFoldDB" id="A0A2Z4ID71"/>
<name>A0A2Z4ID71_9BACT</name>
<feature type="compositionally biased region" description="Polar residues" evidence="4">
    <location>
        <begin position="28"/>
        <end position="40"/>
    </location>
</feature>
<evidence type="ECO:0000256" key="4">
    <source>
        <dbReference type="SAM" id="MobiDB-lite"/>
    </source>
</evidence>
<keyword evidence="3" id="KW-0687">Ribonucleoprotein</keyword>
<proteinExistence type="inferred from homology"/>
<evidence type="ECO:0000256" key="1">
    <source>
        <dbReference type="ARBA" id="ARBA00010834"/>
    </source>
</evidence>
<keyword evidence="2 5" id="KW-0689">Ribosomal protein</keyword>
<organism evidence="5 6">
    <name type="scientific">Echinicola strongylocentroti</name>
    <dbReference type="NCBI Taxonomy" id="1795355"/>
    <lineage>
        <taxon>Bacteria</taxon>
        <taxon>Pseudomonadati</taxon>
        <taxon>Bacteroidota</taxon>
        <taxon>Cytophagia</taxon>
        <taxon>Cytophagales</taxon>
        <taxon>Cyclobacteriaceae</taxon>
        <taxon>Echinicola</taxon>
    </lineage>
</organism>
<dbReference type="Pfam" id="PF17070">
    <property type="entry name" value="Thx"/>
    <property type="match status" value="1"/>
</dbReference>
<dbReference type="EMBL" id="CP030041">
    <property type="protein sequence ID" value="AWW28952.1"/>
    <property type="molecule type" value="Genomic_DNA"/>
</dbReference>
<keyword evidence="6" id="KW-1185">Reference proteome</keyword>
<protein>
    <submittedName>
        <fullName evidence="5">30S ribosomal protein THX</fullName>
    </submittedName>
</protein>
<dbReference type="GO" id="GO:0005840">
    <property type="term" value="C:ribosome"/>
    <property type="evidence" value="ECO:0007669"/>
    <property type="project" value="UniProtKB-KW"/>
</dbReference>
<evidence type="ECO:0000256" key="3">
    <source>
        <dbReference type="ARBA" id="ARBA00023274"/>
    </source>
</evidence>
<dbReference type="NCBIfam" id="TIGR04560">
    <property type="entry name" value="ribo_THX"/>
    <property type="match status" value="1"/>
</dbReference>
<dbReference type="Proteomes" id="UP000248688">
    <property type="component" value="Chromosome"/>
</dbReference>
<comment type="similarity">
    <text evidence="1">Belongs to the bacterial ribosomal protein bTHX family.</text>
</comment>
<dbReference type="InterPro" id="IPR031414">
    <property type="entry name" value="Ribosomal_bTHX"/>
</dbReference>
<feature type="region of interest" description="Disordered" evidence="4">
    <location>
        <begin position="1"/>
        <end position="40"/>
    </location>
</feature>
<dbReference type="InterPro" id="IPR030826">
    <property type="entry name" value="Ribosomal_bTHX/bTHXc/bTHXm"/>
</dbReference>
<evidence type="ECO:0000313" key="5">
    <source>
        <dbReference type="EMBL" id="AWW28952.1"/>
    </source>
</evidence>
<dbReference type="KEGG" id="est:DN752_01725"/>
<accession>A0A2Z4ID71</accession>
<evidence type="ECO:0000256" key="2">
    <source>
        <dbReference type="ARBA" id="ARBA00022980"/>
    </source>
</evidence>
<reference evidence="5 6" key="1">
    <citation type="submission" date="2018-06" db="EMBL/GenBank/DDBJ databases">
        <title>Echinicola strongylocentroti sp. nov., isolated from a sea urchin Strongylocentrotus intermedius.</title>
        <authorList>
            <person name="Bae S.S."/>
        </authorList>
    </citation>
    <scope>NUCLEOTIDE SEQUENCE [LARGE SCALE GENOMIC DNA]</scope>
    <source>
        <strain evidence="5 6">MEBiC08714</strain>
    </source>
</reference>
<evidence type="ECO:0000313" key="6">
    <source>
        <dbReference type="Proteomes" id="UP000248688"/>
    </source>
</evidence>
<sequence>MGKGDMKSKRGKTHRGTFGKSRPRKNQNKATQKEQSQVTK</sequence>
<dbReference type="GO" id="GO:1990904">
    <property type="term" value="C:ribonucleoprotein complex"/>
    <property type="evidence" value="ECO:0007669"/>
    <property type="project" value="UniProtKB-KW"/>
</dbReference>
<dbReference type="OrthoDB" id="965797at2"/>
<gene>
    <name evidence="5" type="ORF">DN752_01725</name>
</gene>
<feature type="compositionally biased region" description="Basic residues" evidence="4">
    <location>
        <begin position="9"/>
        <end position="27"/>
    </location>
</feature>